<keyword evidence="6" id="KW-0223">Dioxygenase</keyword>
<dbReference type="InterPro" id="IPR041602">
    <property type="entry name" value="Quercetinase_C"/>
</dbReference>
<sequence length="253" mass="26895">MIERRPFAELPSEDFGWLKVRRHLSADANEAAPGKSWGALRVWSDHEFAPNGGFPLHAHANVEIVTYVREGALTHRDSLGNEGRIEAGSIQVLSAGTGLRHTEYNLEHGSLRLFQICISPASQGGAPAWGTQPCPVAERGGGFVAVASGCGSDIEALPIRARARVLNVKLKAGESAEYPLLDPGLAYLVPSSGAVEVNGTRIDARDGAAIRDVTVVRVTALEDADVVMVDLPRDIGPGRPIATRPDATNPGMR</sequence>
<evidence type="ECO:0000256" key="1">
    <source>
        <dbReference type="ARBA" id="ARBA00008416"/>
    </source>
</evidence>
<reference evidence="7" key="1">
    <citation type="submission" date="2019-12" db="EMBL/GenBank/DDBJ databases">
        <title>Complete genome of Terracaulis silvestris 0127_4.</title>
        <authorList>
            <person name="Vieira S."/>
            <person name="Riedel T."/>
            <person name="Sproer C."/>
            <person name="Pascual J."/>
            <person name="Boedeker C."/>
            <person name="Overmann J."/>
        </authorList>
    </citation>
    <scope>NUCLEOTIDE SEQUENCE [LARGE SCALE GENOMIC DNA]</scope>
    <source>
        <strain evidence="7">0127_4</strain>
    </source>
</reference>
<protein>
    <submittedName>
        <fullName evidence="6">Quercetin 2,3-dioxygenase</fullName>
        <ecNumber evidence="6">1.13.11.24</ecNumber>
    </submittedName>
</protein>
<keyword evidence="2" id="KW-0479">Metal-binding</keyword>
<organism evidence="6 7">
    <name type="scientific">Terricaulis silvestris</name>
    <dbReference type="NCBI Taxonomy" id="2686094"/>
    <lineage>
        <taxon>Bacteria</taxon>
        <taxon>Pseudomonadati</taxon>
        <taxon>Pseudomonadota</taxon>
        <taxon>Alphaproteobacteria</taxon>
        <taxon>Caulobacterales</taxon>
        <taxon>Caulobacteraceae</taxon>
        <taxon>Terricaulis</taxon>
    </lineage>
</organism>
<evidence type="ECO:0000259" key="4">
    <source>
        <dbReference type="Pfam" id="PF02678"/>
    </source>
</evidence>
<evidence type="ECO:0000259" key="5">
    <source>
        <dbReference type="Pfam" id="PF17954"/>
    </source>
</evidence>
<dbReference type="Pfam" id="PF02678">
    <property type="entry name" value="Pirin"/>
    <property type="match status" value="1"/>
</dbReference>
<dbReference type="EMBL" id="CP047045">
    <property type="protein sequence ID" value="QGZ93727.1"/>
    <property type="molecule type" value="Genomic_DNA"/>
</dbReference>
<keyword evidence="6" id="KW-0560">Oxidoreductase</keyword>
<dbReference type="GO" id="GO:0046872">
    <property type="term" value="F:metal ion binding"/>
    <property type="evidence" value="ECO:0007669"/>
    <property type="project" value="UniProtKB-KW"/>
</dbReference>
<dbReference type="AlphaFoldDB" id="A0A6I6MLY2"/>
<proteinExistence type="inferred from homology"/>
<gene>
    <name evidence="6" type="primary">yhhW_2</name>
    <name evidence="6" type="ORF">DSM104635_00539</name>
</gene>
<dbReference type="EC" id="1.13.11.24" evidence="6"/>
<feature type="binding site" evidence="2">
    <location>
        <position position="57"/>
    </location>
    <ligand>
        <name>Fe cation</name>
        <dbReference type="ChEBI" id="CHEBI:24875"/>
    </ligand>
</feature>
<name>A0A6I6MLY2_9CAUL</name>
<dbReference type="Gene3D" id="2.60.120.10">
    <property type="entry name" value="Jelly Rolls"/>
    <property type="match status" value="2"/>
</dbReference>
<dbReference type="Proteomes" id="UP000431269">
    <property type="component" value="Chromosome"/>
</dbReference>
<evidence type="ECO:0000256" key="3">
    <source>
        <dbReference type="RuleBase" id="RU003457"/>
    </source>
</evidence>
<evidence type="ECO:0000313" key="6">
    <source>
        <dbReference type="EMBL" id="QGZ93727.1"/>
    </source>
</evidence>
<dbReference type="PANTHER" id="PTHR43212:SF3">
    <property type="entry name" value="QUERCETIN 2,3-DIOXYGENASE"/>
    <property type="match status" value="1"/>
</dbReference>
<dbReference type="InterPro" id="IPR011051">
    <property type="entry name" value="RmlC_Cupin_sf"/>
</dbReference>
<keyword evidence="2" id="KW-0408">Iron</keyword>
<dbReference type="PANTHER" id="PTHR43212">
    <property type="entry name" value="QUERCETIN 2,3-DIOXYGENASE"/>
    <property type="match status" value="1"/>
</dbReference>
<accession>A0A6I6MLY2</accession>
<feature type="binding site" evidence="2">
    <location>
        <position position="59"/>
    </location>
    <ligand>
        <name>Fe cation</name>
        <dbReference type="ChEBI" id="CHEBI:24875"/>
    </ligand>
</feature>
<dbReference type="Pfam" id="PF17954">
    <property type="entry name" value="Pirin_C_2"/>
    <property type="match status" value="1"/>
</dbReference>
<dbReference type="KEGG" id="tsv:DSM104635_00539"/>
<keyword evidence="7" id="KW-1185">Reference proteome</keyword>
<dbReference type="InterPro" id="IPR012093">
    <property type="entry name" value="Pirin"/>
</dbReference>
<dbReference type="InterPro" id="IPR014710">
    <property type="entry name" value="RmlC-like_jellyroll"/>
</dbReference>
<dbReference type="InterPro" id="IPR003829">
    <property type="entry name" value="Pirin_N_dom"/>
</dbReference>
<feature type="domain" description="Pirin N-terminal" evidence="4">
    <location>
        <begin position="49"/>
        <end position="116"/>
    </location>
</feature>
<evidence type="ECO:0000313" key="7">
    <source>
        <dbReference type="Proteomes" id="UP000431269"/>
    </source>
</evidence>
<feature type="binding site" evidence="2">
    <location>
        <position position="103"/>
    </location>
    <ligand>
        <name>Fe cation</name>
        <dbReference type="ChEBI" id="CHEBI:24875"/>
    </ligand>
</feature>
<dbReference type="PIRSF" id="PIRSF006232">
    <property type="entry name" value="Pirin"/>
    <property type="match status" value="1"/>
</dbReference>
<comment type="similarity">
    <text evidence="1 3">Belongs to the pirin family.</text>
</comment>
<feature type="binding site" evidence="2">
    <location>
        <position position="101"/>
    </location>
    <ligand>
        <name>Fe cation</name>
        <dbReference type="ChEBI" id="CHEBI:24875"/>
    </ligand>
</feature>
<comment type="cofactor">
    <cofactor evidence="2">
        <name>Fe cation</name>
        <dbReference type="ChEBI" id="CHEBI:24875"/>
    </cofactor>
    <text evidence="2">Binds 1 Fe cation per subunit.</text>
</comment>
<dbReference type="GO" id="GO:0008127">
    <property type="term" value="F:quercetin 2,3-dioxygenase activity"/>
    <property type="evidence" value="ECO:0007669"/>
    <property type="project" value="UniProtKB-EC"/>
</dbReference>
<evidence type="ECO:0000256" key="2">
    <source>
        <dbReference type="PIRSR" id="PIRSR006232-1"/>
    </source>
</evidence>
<dbReference type="SUPFAM" id="SSF51182">
    <property type="entry name" value="RmlC-like cupins"/>
    <property type="match status" value="1"/>
</dbReference>
<feature type="domain" description="Quercetin 2,3-dioxygenase C-terminal cupin" evidence="5">
    <location>
        <begin position="147"/>
        <end position="231"/>
    </location>
</feature>